<keyword evidence="2" id="KW-0436">Ligase</keyword>
<dbReference type="FunFam" id="3.40.1190.10:FF:000012">
    <property type="entry name" value="Dihydrofolate synthetase"/>
    <property type="match status" value="1"/>
</dbReference>
<reference evidence="8 9" key="1">
    <citation type="submission" date="2024-01" db="EMBL/GenBank/DDBJ databases">
        <title>Genome assemblies of Stephania.</title>
        <authorList>
            <person name="Yang L."/>
        </authorList>
    </citation>
    <scope>NUCLEOTIDE SEQUENCE [LARGE SCALE GENOMIC DNA]</scope>
    <source>
        <strain evidence="8">JXDWG</strain>
        <tissue evidence="8">Leaf</tissue>
    </source>
</reference>
<dbReference type="InterPro" id="IPR018109">
    <property type="entry name" value="Folylpolyglutamate_synth_CS"/>
</dbReference>
<dbReference type="GO" id="GO:0046872">
    <property type="term" value="F:metal ion binding"/>
    <property type="evidence" value="ECO:0007669"/>
    <property type="project" value="UniProtKB-KW"/>
</dbReference>
<dbReference type="AlphaFoldDB" id="A0AAP0HR76"/>
<dbReference type="Proteomes" id="UP001419268">
    <property type="component" value="Unassembled WGS sequence"/>
</dbReference>
<evidence type="ECO:0000256" key="6">
    <source>
        <dbReference type="ARBA" id="ARBA00022842"/>
    </source>
</evidence>
<evidence type="ECO:0000259" key="7">
    <source>
        <dbReference type="Pfam" id="PF08245"/>
    </source>
</evidence>
<evidence type="ECO:0000313" key="9">
    <source>
        <dbReference type="Proteomes" id="UP001419268"/>
    </source>
</evidence>
<sequence length="559" mass="60436">MNNPKLLNSILRFTNLFRTRIPTFPNGRIVEKLGFLRRLSSNHNEDIELTDFMEYMEKLKNYEKSGVPKGAGTDSGEGFDMGRMNRLMQRLGNPQSNFKAVHIAGTKGKGSTANFLANILREEGYSVGCYTSPHVHSIRERISLGKEGDPVSAEKLSCLFHRVKNVIDRSIELENGMISHFEVLTAMSFTLFAEENVDIAVVEAGLGGSRDATNVICSSSLLAAVITTIGKEHLAALGGSLESIAMAKSGIIKHGRPVVLGGPFDQRIEQILRDKANSSSAPVILVSDPGIISTVKDVRLHDGRPCQLCDIHIQIEKDIPLFIELLDVRLHMLGKHQLQNAVTAACTSSAYEIKVRRNVSDESIRTGLENATLLGRSQFLSSEEAKAVGLAGAIVLVDGAHTGESAKCLIDTINMTHPNSPLALVVAMANDKDHSAFARQLLLGRLPEAVVLTEVSIAGDRSRITPASLLKGAWIQAAKELDVEIADVGAGENELLFMEQLSGSAADKERKTVLATSGSLQSSLKLANQILIEKTHCQSGLIVITGSLHIVSLILTLCQ</sequence>
<dbReference type="InterPro" id="IPR036565">
    <property type="entry name" value="Mur-like_cat_sf"/>
</dbReference>
<comment type="caution">
    <text evidence="8">The sequence shown here is derived from an EMBL/GenBank/DDBJ whole genome shotgun (WGS) entry which is preliminary data.</text>
</comment>
<accession>A0AAP0HR76</accession>
<dbReference type="PROSITE" id="PS01012">
    <property type="entry name" value="FOLYLPOLYGLU_SYNT_2"/>
    <property type="match status" value="1"/>
</dbReference>
<gene>
    <name evidence="8" type="ORF">Scep_025441</name>
</gene>
<keyword evidence="9" id="KW-1185">Reference proteome</keyword>
<proteinExistence type="inferred from homology"/>
<dbReference type="GO" id="GO:0005524">
    <property type="term" value="F:ATP binding"/>
    <property type="evidence" value="ECO:0007669"/>
    <property type="project" value="UniProtKB-KW"/>
</dbReference>
<evidence type="ECO:0000313" key="8">
    <source>
        <dbReference type="EMBL" id="KAK9093972.1"/>
    </source>
</evidence>
<dbReference type="InterPro" id="IPR013221">
    <property type="entry name" value="Mur_ligase_cen"/>
</dbReference>
<protein>
    <recommendedName>
        <fullName evidence="7">Mur ligase central domain-containing protein</fullName>
    </recommendedName>
</protein>
<dbReference type="Gene3D" id="3.90.190.20">
    <property type="entry name" value="Mur ligase, C-terminal domain"/>
    <property type="match status" value="1"/>
</dbReference>
<evidence type="ECO:0000256" key="3">
    <source>
        <dbReference type="ARBA" id="ARBA00022723"/>
    </source>
</evidence>
<dbReference type="PANTHER" id="PTHR11136:SF0">
    <property type="entry name" value="DIHYDROFOLATE SYNTHETASE-RELATED"/>
    <property type="match status" value="1"/>
</dbReference>
<organism evidence="8 9">
    <name type="scientific">Stephania cephalantha</name>
    <dbReference type="NCBI Taxonomy" id="152367"/>
    <lineage>
        <taxon>Eukaryota</taxon>
        <taxon>Viridiplantae</taxon>
        <taxon>Streptophyta</taxon>
        <taxon>Embryophyta</taxon>
        <taxon>Tracheophyta</taxon>
        <taxon>Spermatophyta</taxon>
        <taxon>Magnoliopsida</taxon>
        <taxon>Ranunculales</taxon>
        <taxon>Menispermaceae</taxon>
        <taxon>Menispermoideae</taxon>
        <taxon>Cissampelideae</taxon>
        <taxon>Stephania</taxon>
    </lineage>
</organism>
<keyword evidence="6" id="KW-0460">Magnesium</keyword>
<feature type="domain" description="Mur ligase central" evidence="7">
    <location>
        <begin position="103"/>
        <end position="346"/>
    </location>
</feature>
<keyword evidence="3" id="KW-0479">Metal-binding</keyword>
<evidence type="ECO:0000256" key="4">
    <source>
        <dbReference type="ARBA" id="ARBA00022741"/>
    </source>
</evidence>
<dbReference type="NCBIfam" id="TIGR01499">
    <property type="entry name" value="folC"/>
    <property type="match status" value="1"/>
</dbReference>
<dbReference type="InterPro" id="IPR001645">
    <property type="entry name" value="Folylpolyglutamate_synth"/>
</dbReference>
<dbReference type="Gene3D" id="3.40.1190.10">
    <property type="entry name" value="Mur-like, catalytic domain"/>
    <property type="match status" value="1"/>
</dbReference>
<dbReference type="PANTHER" id="PTHR11136">
    <property type="entry name" value="FOLYLPOLYGLUTAMATE SYNTHASE-RELATED"/>
    <property type="match status" value="1"/>
</dbReference>
<dbReference type="SUPFAM" id="SSF53244">
    <property type="entry name" value="MurD-like peptide ligases, peptide-binding domain"/>
    <property type="match status" value="1"/>
</dbReference>
<keyword evidence="5" id="KW-0067">ATP-binding</keyword>
<dbReference type="SUPFAM" id="SSF53623">
    <property type="entry name" value="MurD-like peptide ligases, catalytic domain"/>
    <property type="match status" value="1"/>
</dbReference>
<dbReference type="InterPro" id="IPR036615">
    <property type="entry name" value="Mur_ligase_C_dom_sf"/>
</dbReference>
<dbReference type="GO" id="GO:0008841">
    <property type="term" value="F:dihydrofolate synthase activity"/>
    <property type="evidence" value="ECO:0007669"/>
    <property type="project" value="TreeGrafter"/>
</dbReference>
<dbReference type="EMBL" id="JBBNAG010000011">
    <property type="protein sequence ID" value="KAK9093972.1"/>
    <property type="molecule type" value="Genomic_DNA"/>
</dbReference>
<evidence type="ECO:0000256" key="5">
    <source>
        <dbReference type="ARBA" id="ARBA00022840"/>
    </source>
</evidence>
<dbReference type="GO" id="GO:0005737">
    <property type="term" value="C:cytoplasm"/>
    <property type="evidence" value="ECO:0007669"/>
    <property type="project" value="TreeGrafter"/>
</dbReference>
<evidence type="ECO:0000256" key="1">
    <source>
        <dbReference type="ARBA" id="ARBA00008276"/>
    </source>
</evidence>
<comment type="similarity">
    <text evidence="1">Belongs to the folylpolyglutamate synthase family.</text>
</comment>
<dbReference type="GO" id="GO:0004326">
    <property type="term" value="F:tetrahydrofolylpolyglutamate synthase activity"/>
    <property type="evidence" value="ECO:0007669"/>
    <property type="project" value="InterPro"/>
</dbReference>
<dbReference type="Pfam" id="PF08245">
    <property type="entry name" value="Mur_ligase_M"/>
    <property type="match status" value="1"/>
</dbReference>
<keyword evidence="4" id="KW-0547">Nucleotide-binding</keyword>
<evidence type="ECO:0000256" key="2">
    <source>
        <dbReference type="ARBA" id="ARBA00022598"/>
    </source>
</evidence>
<name>A0AAP0HR76_9MAGN</name>
<dbReference type="PROSITE" id="PS01011">
    <property type="entry name" value="FOLYLPOLYGLU_SYNT_1"/>
    <property type="match status" value="1"/>
</dbReference>